<reference evidence="1 2" key="2">
    <citation type="journal article" date="2022" name="Mol. Ecol. Resour.">
        <title>The genomes of chicory, endive, great burdock and yacon provide insights into Asteraceae paleo-polyploidization history and plant inulin production.</title>
        <authorList>
            <person name="Fan W."/>
            <person name="Wang S."/>
            <person name="Wang H."/>
            <person name="Wang A."/>
            <person name="Jiang F."/>
            <person name="Liu H."/>
            <person name="Zhao H."/>
            <person name="Xu D."/>
            <person name="Zhang Y."/>
        </authorList>
    </citation>
    <scope>NUCLEOTIDE SEQUENCE [LARGE SCALE GENOMIC DNA]</scope>
    <source>
        <strain evidence="2">cv. Yunnan</strain>
        <tissue evidence="1">Leaves</tissue>
    </source>
</reference>
<sequence>MESLITRNGFRLKVLDQNSVPTTRSCFSVSPVVTPAELRCVTGTIAYSSFMDYNYESCYGGYQHHYEYHYSRDDHFKIQESSDSKDLESSILTSIDQSEVRPDDSEEGATSTLQSLNDFYEKLEAKQ</sequence>
<evidence type="ECO:0000313" key="2">
    <source>
        <dbReference type="Proteomes" id="UP001056120"/>
    </source>
</evidence>
<dbReference type="Proteomes" id="UP001056120">
    <property type="component" value="Linkage Group LG10"/>
</dbReference>
<protein>
    <submittedName>
        <fullName evidence="1">Uncharacterized protein</fullName>
    </submittedName>
</protein>
<organism evidence="1 2">
    <name type="scientific">Smallanthus sonchifolius</name>
    <dbReference type="NCBI Taxonomy" id="185202"/>
    <lineage>
        <taxon>Eukaryota</taxon>
        <taxon>Viridiplantae</taxon>
        <taxon>Streptophyta</taxon>
        <taxon>Embryophyta</taxon>
        <taxon>Tracheophyta</taxon>
        <taxon>Spermatophyta</taxon>
        <taxon>Magnoliopsida</taxon>
        <taxon>eudicotyledons</taxon>
        <taxon>Gunneridae</taxon>
        <taxon>Pentapetalae</taxon>
        <taxon>asterids</taxon>
        <taxon>campanulids</taxon>
        <taxon>Asterales</taxon>
        <taxon>Asteraceae</taxon>
        <taxon>Asteroideae</taxon>
        <taxon>Heliantheae alliance</taxon>
        <taxon>Millerieae</taxon>
        <taxon>Smallanthus</taxon>
    </lineage>
</organism>
<gene>
    <name evidence="1" type="ORF">L1987_29992</name>
</gene>
<reference evidence="2" key="1">
    <citation type="journal article" date="2022" name="Mol. Ecol. Resour.">
        <title>The genomes of chicory, endive, great burdock and yacon provide insights into Asteraceae palaeo-polyploidization history and plant inulin production.</title>
        <authorList>
            <person name="Fan W."/>
            <person name="Wang S."/>
            <person name="Wang H."/>
            <person name="Wang A."/>
            <person name="Jiang F."/>
            <person name="Liu H."/>
            <person name="Zhao H."/>
            <person name="Xu D."/>
            <person name="Zhang Y."/>
        </authorList>
    </citation>
    <scope>NUCLEOTIDE SEQUENCE [LARGE SCALE GENOMIC DNA]</scope>
    <source>
        <strain evidence="2">cv. Yunnan</strain>
    </source>
</reference>
<dbReference type="EMBL" id="CM042027">
    <property type="protein sequence ID" value="KAI3801875.1"/>
    <property type="molecule type" value="Genomic_DNA"/>
</dbReference>
<name>A0ACB9I3D2_9ASTR</name>
<keyword evidence="2" id="KW-1185">Reference proteome</keyword>
<comment type="caution">
    <text evidence="1">The sequence shown here is derived from an EMBL/GenBank/DDBJ whole genome shotgun (WGS) entry which is preliminary data.</text>
</comment>
<evidence type="ECO:0000313" key="1">
    <source>
        <dbReference type="EMBL" id="KAI3801875.1"/>
    </source>
</evidence>
<proteinExistence type="predicted"/>
<accession>A0ACB9I3D2</accession>